<dbReference type="InterPro" id="IPR027640">
    <property type="entry name" value="Kinesin-like_fam"/>
</dbReference>
<dbReference type="Pfam" id="PF00225">
    <property type="entry name" value="Kinesin"/>
    <property type="match status" value="1"/>
</dbReference>
<feature type="coiled-coil region" evidence="6">
    <location>
        <begin position="904"/>
        <end position="938"/>
    </location>
</feature>
<comment type="caution">
    <text evidence="9">The sequence shown here is derived from an EMBL/GenBank/DDBJ whole genome shotgun (WGS) entry which is preliminary data.</text>
</comment>
<reference evidence="9 10" key="1">
    <citation type="journal article" date="2011" name="J. Gen. Appl. Microbiol.">
        <title>Draft genome sequencing of the enigmatic basidiomycete Mixia osmundae.</title>
        <authorList>
            <person name="Nishida H."/>
            <person name="Nagatsuka Y."/>
            <person name="Sugiyama J."/>
        </authorList>
    </citation>
    <scope>NUCLEOTIDE SEQUENCE [LARGE SCALE GENOMIC DNA]</scope>
    <source>
        <strain evidence="10">CBS 9802 / IAM 14324 / JCM 22182 / KY 12970</strain>
    </source>
</reference>
<reference evidence="9 10" key="2">
    <citation type="journal article" date="2012" name="Open Biol.">
        <title>Characteristics of nucleosomes and linker DNA regions on the genome of the basidiomycete Mixia osmundae revealed by mono- and dinucleosome mapping.</title>
        <authorList>
            <person name="Nishida H."/>
            <person name="Kondo S."/>
            <person name="Matsumoto T."/>
            <person name="Suzuki Y."/>
            <person name="Yoshikawa H."/>
            <person name="Taylor T.D."/>
            <person name="Sugiyama J."/>
        </authorList>
    </citation>
    <scope>NUCLEOTIDE SEQUENCE [LARGE SCALE GENOMIC DNA]</scope>
    <source>
        <strain evidence="10">CBS 9802 / IAM 14324 / JCM 22182 / KY 12970</strain>
    </source>
</reference>
<dbReference type="GO" id="GO:0007018">
    <property type="term" value="P:microtubule-based movement"/>
    <property type="evidence" value="ECO:0007669"/>
    <property type="project" value="InterPro"/>
</dbReference>
<feature type="region of interest" description="Disordered" evidence="7">
    <location>
        <begin position="1"/>
        <end position="77"/>
    </location>
</feature>
<feature type="region of interest" description="Disordered" evidence="7">
    <location>
        <begin position="403"/>
        <end position="434"/>
    </location>
</feature>
<evidence type="ECO:0000256" key="3">
    <source>
        <dbReference type="ARBA" id="ARBA00023054"/>
    </source>
</evidence>
<evidence type="ECO:0000256" key="7">
    <source>
        <dbReference type="SAM" id="MobiDB-lite"/>
    </source>
</evidence>
<feature type="domain" description="Kinesin motor" evidence="8">
    <location>
        <begin position="143"/>
        <end position="551"/>
    </location>
</feature>
<dbReference type="PANTHER" id="PTHR47968">
    <property type="entry name" value="CENTROMERE PROTEIN E"/>
    <property type="match status" value="1"/>
</dbReference>
<dbReference type="RefSeq" id="XP_014566499.1">
    <property type="nucleotide sequence ID" value="XM_014711013.1"/>
</dbReference>
<keyword evidence="10" id="KW-1185">Reference proteome</keyword>
<dbReference type="Gene3D" id="3.40.850.10">
    <property type="entry name" value="Kinesin motor domain"/>
    <property type="match status" value="1"/>
</dbReference>
<dbReference type="EMBL" id="BABT02000007">
    <property type="protein sequence ID" value="GAA93598.1"/>
    <property type="molecule type" value="Genomic_DNA"/>
</dbReference>
<feature type="compositionally biased region" description="Polar residues" evidence="7">
    <location>
        <begin position="7"/>
        <end position="17"/>
    </location>
</feature>
<dbReference type="PANTHER" id="PTHR47968:SF75">
    <property type="entry name" value="CENTROMERE-ASSOCIATED PROTEIN E"/>
    <property type="match status" value="1"/>
</dbReference>
<dbReference type="InterPro" id="IPR001752">
    <property type="entry name" value="Kinesin_motor_dom"/>
</dbReference>
<keyword evidence="2 5" id="KW-0067">ATP-binding</keyword>
<gene>
    <name evidence="9" type="primary">Mo00242</name>
    <name evidence="9" type="ORF">E5Q_00242</name>
</gene>
<feature type="region of interest" description="Disordered" evidence="7">
    <location>
        <begin position="1009"/>
        <end position="1058"/>
    </location>
</feature>
<name>G7DSN8_MIXOS</name>
<feature type="compositionally biased region" description="Polar residues" evidence="7">
    <location>
        <begin position="109"/>
        <end position="118"/>
    </location>
</feature>
<protein>
    <recommendedName>
        <fullName evidence="8">Kinesin motor domain-containing protein</fullName>
    </recommendedName>
</protein>
<feature type="region of interest" description="Disordered" evidence="7">
    <location>
        <begin position="1117"/>
        <end position="1254"/>
    </location>
</feature>
<feature type="compositionally biased region" description="Low complexity" evidence="7">
    <location>
        <begin position="30"/>
        <end position="41"/>
    </location>
</feature>
<dbReference type="eggNOG" id="KOG0242">
    <property type="taxonomic scope" value="Eukaryota"/>
</dbReference>
<dbReference type="InterPro" id="IPR019821">
    <property type="entry name" value="Kinesin_motor_CS"/>
</dbReference>
<feature type="compositionally biased region" description="Basic and acidic residues" evidence="7">
    <location>
        <begin position="1049"/>
        <end position="1058"/>
    </location>
</feature>
<evidence type="ECO:0000256" key="2">
    <source>
        <dbReference type="ARBA" id="ARBA00022840"/>
    </source>
</evidence>
<evidence type="ECO:0000313" key="10">
    <source>
        <dbReference type="Proteomes" id="UP000009131"/>
    </source>
</evidence>
<evidence type="ECO:0000256" key="5">
    <source>
        <dbReference type="PROSITE-ProRule" id="PRU00283"/>
    </source>
</evidence>
<dbReference type="AlphaFoldDB" id="G7DSN8"/>
<dbReference type="InterPro" id="IPR027417">
    <property type="entry name" value="P-loop_NTPase"/>
</dbReference>
<dbReference type="PROSITE" id="PS00411">
    <property type="entry name" value="KINESIN_MOTOR_1"/>
    <property type="match status" value="1"/>
</dbReference>
<accession>G7DSN8</accession>
<feature type="region of interest" description="Disordered" evidence="7">
    <location>
        <begin position="106"/>
        <end position="143"/>
    </location>
</feature>
<dbReference type="SMART" id="SM00129">
    <property type="entry name" value="KISc"/>
    <property type="match status" value="1"/>
</dbReference>
<sequence>MVKTRSKSTAAQLSTGLDSPATRKRALRDAAPAETEGAATTSRKQPRRSQSAFPLGRIPSDSHGETSTAATGTGSKDLDDLVAAGVGRVKGLFSLFGAAPVPATAPVPSLQSESQSEPVTIKREPVSSTSAATSEPKPAGSQNIAVTIRVRPLPAPSLDLAVPEQLAALRQQESEQAKLWTLDPNRARLSLLPTHPARARRQATNGTATDASDAEYDFTFDHLHLAPKPTQELYDKTIQPVVQAAMDGYNGTVFAYGMTASGKTHTMAGSDIEPGIISLAVNEVFDCIARQLSPSNPSQTEERDWMVRVSYLEIYNETLKDLLAPANGSEKDLKIKVDSKGRIYVTPLTEEIATSPDQVLQALHRGETNRHVGATDWNERSSRSHTIVSMTIESCLRSSTAGSITRSSTGALGKSTASESPTEASDAPQAGLSRMNGAQHKGVRLSQLNLIDLAGSERAASQDERRKEGAFINKSLLALSTVIEKLSIASASTSKAQAQHIPYRDSKLTRLLQTSLSGNARIAIVCAVSPEPKHALETLSTLKFARRAKMIVTKAEKGMIFDKEALLQRYQSEIAELKARLAAGEQSRLAMPGPQIKQEDDGDSRPGSQKDLRDEEELSKLAEIQRRRQEAESAFADLDNQRTLLQAQIAFLNERILTGSKFEATRATRASDDTAIASHLPQPAFRAFSLNIGRGPPPMRGVARPQLASIPAGPEIDFEAETEMAKLRRRNAELTATIATRDEQLASLSQARQLAEQEQAVAIERLNARLAIQQEEASQAAAASVKSADISQRIQTQTQKMMGIKSQLEDALWERTQAQKKLETLQNQHDDHEEAMRKFTAEKFALVQEQQRHASVMQSLQVQLEAKTQYAGKIGAELATLKLTARQAEDCHATAIAEARRMALQQSAEEAKELRLHIEQLRSEAKATQDIQARYQELQLAVQAGSAHAQAHERAMEDERSKSHRALEDAAKQQKRIEELQSKLDAQQKRLDVIDAEAARVKEDRLESIRRDLRSPSPPVMLSRPQKSVPSSPLRPRQTSSTFSPAGTERSKTVRESRRFDGETLFAAKGQQDEIDRLNKIIEGQKTIELDLRAAIAQWKEVLEGQNQLIAELATTTPVDSEQNASSRFSPPVPTRKSSLHRPLSQISINASADKSSGERSPTKRAHSPTPLPKRESPPRVWRHRLMGSDDTKSPRTKSTQSLGVEQNRMVRTRSTVLGPRAPRRVSRSNNGTSVSKPAFASAADGEDAEGWYV</sequence>
<dbReference type="GO" id="GO:0005524">
    <property type="term" value="F:ATP binding"/>
    <property type="evidence" value="ECO:0007669"/>
    <property type="project" value="UniProtKB-UniRule"/>
</dbReference>
<feature type="binding site" evidence="5">
    <location>
        <begin position="257"/>
        <end position="264"/>
    </location>
    <ligand>
        <name>ATP</name>
        <dbReference type="ChEBI" id="CHEBI:30616"/>
    </ligand>
</feature>
<feature type="compositionally biased region" description="Polar residues" evidence="7">
    <location>
        <begin position="1025"/>
        <end position="1045"/>
    </location>
</feature>
<keyword evidence="4 5" id="KW-0505">Motor protein</keyword>
<dbReference type="InterPro" id="IPR036961">
    <property type="entry name" value="Kinesin_motor_dom_sf"/>
</dbReference>
<feature type="region of interest" description="Disordered" evidence="7">
    <location>
        <begin position="946"/>
        <end position="974"/>
    </location>
</feature>
<feature type="coiled-coil region" evidence="6">
    <location>
        <begin position="808"/>
        <end position="842"/>
    </location>
</feature>
<feature type="compositionally biased region" description="Polar residues" evidence="7">
    <location>
        <begin position="1145"/>
        <end position="1155"/>
    </location>
</feature>
<evidence type="ECO:0000259" key="8">
    <source>
        <dbReference type="PROSITE" id="PS50067"/>
    </source>
</evidence>
<feature type="compositionally biased region" description="Acidic residues" evidence="7">
    <location>
        <begin position="1245"/>
        <end position="1254"/>
    </location>
</feature>
<evidence type="ECO:0000313" key="9">
    <source>
        <dbReference type="EMBL" id="GAA93598.1"/>
    </source>
</evidence>
<dbReference type="SUPFAM" id="SSF52540">
    <property type="entry name" value="P-loop containing nucleoside triphosphate hydrolases"/>
    <property type="match status" value="1"/>
</dbReference>
<proteinExistence type="inferred from homology"/>
<keyword evidence="1 5" id="KW-0547">Nucleotide-binding</keyword>
<feature type="compositionally biased region" description="Polar residues" evidence="7">
    <location>
        <begin position="1117"/>
        <end position="1129"/>
    </location>
</feature>
<dbReference type="InParanoid" id="G7DSN8"/>
<dbReference type="STRING" id="764103.G7DSN8"/>
<feature type="compositionally biased region" description="Basic and acidic residues" evidence="7">
    <location>
        <begin position="950"/>
        <end position="974"/>
    </location>
</feature>
<dbReference type="GO" id="GO:0003777">
    <property type="term" value="F:microtubule motor activity"/>
    <property type="evidence" value="ECO:0007669"/>
    <property type="project" value="InterPro"/>
</dbReference>
<dbReference type="HOGENOM" id="CLU_265472_0_0_1"/>
<evidence type="ECO:0000256" key="1">
    <source>
        <dbReference type="ARBA" id="ARBA00022741"/>
    </source>
</evidence>
<evidence type="ECO:0000256" key="4">
    <source>
        <dbReference type="ARBA" id="ARBA00023175"/>
    </source>
</evidence>
<keyword evidence="3 6" id="KW-0175">Coiled coil</keyword>
<dbReference type="Proteomes" id="UP000009131">
    <property type="component" value="Unassembled WGS sequence"/>
</dbReference>
<evidence type="ECO:0000256" key="6">
    <source>
        <dbReference type="SAM" id="Coils"/>
    </source>
</evidence>
<feature type="compositionally biased region" description="Low complexity" evidence="7">
    <location>
        <begin position="66"/>
        <end position="75"/>
    </location>
</feature>
<feature type="compositionally biased region" description="Polar residues" evidence="7">
    <location>
        <begin position="403"/>
        <end position="423"/>
    </location>
</feature>
<dbReference type="GO" id="GO:0008017">
    <property type="term" value="F:microtubule binding"/>
    <property type="evidence" value="ECO:0007669"/>
    <property type="project" value="InterPro"/>
</dbReference>
<dbReference type="PROSITE" id="PS50067">
    <property type="entry name" value="KINESIN_MOTOR_2"/>
    <property type="match status" value="1"/>
</dbReference>
<dbReference type="OMA" id="RCCFVDL"/>
<feature type="region of interest" description="Disordered" evidence="7">
    <location>
        <begin position="586"/>
        <end position="616"/>
    </location>
</feature>
<dbReference type="OrthoDB" id="3176171at2759"/>
<organism evidence="9 10">
    <name type="scientific">Mixia osmundae (strain CBS 9802 / IAM 14324 / JCM 22182 / KY 12970)</name>
    <dbReference type="NCBI Taxonomy" id="764103"/>
    <lineage>
        <taxon>Eukaryota</taxon>
        <taxon>Fungi</taxon>
        <taxon>Dikarya</taxon>
        <taxon>Basidiomycota</taxon>
        <taxon>Pucciniomycotina</taxon>
        <taxon>Mixiomycetes</taxon>
        <taxon>Mixiales</taxon>
        <taxon>Mixiaceae</taxon>
        <taxon>Mixia</taxon>
    </lineage>
</organism>
<dbReference type="PRINTS" id="PR00380">
    <property type="entry name" value="KINESINHEAVY"/>
</dbReference>
<comment type="similarity">
    <text evidence="5">Belongs to the TRAFAC class myosin-kinesin ATPase superfamily. Kinesin family.</text>
</comment>